<reference evidence="1 2" key="1">
    <citation type="submission" date="2019-06" db="EMBL/GenBank/DDBJ databases">
        <title>Sequencing the genomes of 1000 actinobacteria strains.</title>
        <authorList>
            <person name="Klenk H.-P."/>
        </authorList>
    </citation>
    <scope>NUCLEOTIDE SEQUENCE [LARGE SCALE GENOMIC DNA]</scope>
    <source>
        <strain evidence="1 2">DSM 45015</strain>
    </source>
</reference>
<protein>
    <recommendedName>
        <fullName evidence="3">C2H2-type domain-containing protein</fullName>
    </recommendedName>
</protein>
<gene>
    <name evidence="1" type="ORF">FHX37_0665</name>
</gene>
<name>A0A543NG61_9ACTN</name>
<evidence type="ECO:0000313" key="2">
    <source>
        <dbReference type="Proteomes" id="UP000317422"/>
    </source>
</evidence>
<evidence type="ECO:0000313" key="1">
    <source>
        <dbReference type="EMBL" id="TQN30781.1"/>
    </source>
</evidence>
<comment type="caution">
    <text evidence="1">The sequence shown here is derived from an EMBL/GenBank/DDBJ whole genome shotgun (WGS) entry which is preliminary data.</text>
</comment>
<dbReference type="EMBL" id="VFQC01000001">
    <property type="protein sequence ID" value="TQN30781.1"/>
    <property type="molecule type" value="Genomic_DNA"/>
</dbReference>
<evidence type="ECO:0008006" key="3">
    <source>
        <dbReference type="Google" id="ProtNLM"/>
    </source>
</evidence>
<keyword evidence="2" id="KW-1185">Reference proteome</keyword>
<accession>A0A543NG61</accession>
<organism evidence="1 2">
    <name type="scientific">Haloactinospora alba</name>
    <dbReference type="NCBI Taxonomy" id="405555"/>
    <lineage>
        <taxon>Bacteria</taxon>
        <taxon>Bacillati</taxon>
        <taxon>Actinomycetota</taxon>
        <taxon>Actinomycetes</taxon>
        <taxon>Streptosporangiales</taxon>
        <taxon>Nocardiopsidaceae</taxon>
        <taxon>Haloactinospora</taxon>
    </lineage>
</organism>
<dbReference type="AlphaFoldDB" id="A0A543NG61"/>
<dbReference type="Proteomes" id="UP000317422">
    <property type="component" value="Unassembled WGS sequence"/>
</dbReference>
<proteinExistence type="predicted"/>
<sequence length="87" mass="9069">MSGLSTMCHPGTTEAETTDTYIFDPAELSAKQSMGGACAMCHVRWPRPRVPVGALPDGSRVYGCAECAGAVTAHTARAPHRGAPPSR</sequence>